<accession>A0A0C3K656</accession>
<sequence>MMLIQEMRKNHPRNRARGRAEFRNLAKMEVQKRSLMAVAISKPCAWTVNNISELKEPIEKEEKHLESASIWPILLVDQDQLSVDSKDLAVLSALLSLSSNKAIRQNTGTTYELWLLVC</sequence>
<dbReference type="AlphaFoldDB" id="A0A0C3K656"/>
<dbReference type="EMBL" id="KN823478">
    <property type="protein sequence ID" value="KIO16828.1"/>
    <property type="molecule type" value="Genomic_DNA"/>
</dbReference>
<reference evidence="2" key="2">
    <citation type="submission" date="2015-01" db="EMBL/GenBank/DDBJ databases">
        <title>Evolutionary Origins and Diversification of the Mycorrhizal Mutualists.</title>
        <authorList>
            <consortium name="DOE Joint Genome Institute"/>
            <consortium name="Mycorrhizal Genomics Consortium"/>
            <person name="Kohler A."/>
            <person name="Kuo A."/>
            <person name="Nagy L.G."/>
            <person name="Floudas D."/>
            <person name="Copeland A."/>
            <person name="Barry K.W."/>
            <person name="Cichocki N."/>
            <person name="Veneault-Fourrey C."/>
            <person name="LaButti K."/>
            <person name="Lindquist E.A."/>
            <person name="Lipzen A."/>
            <person name="Lundell T."/>
            <person name="Morin E."/>
            <person name="Murat C."/>
            <person name="Riley R."/>
            <person name="Ohm R."/>
            <person name="Sun H."/>
            <person name="Tunlid A."/>
            <person name="Henrissat B."/>
            <person name="Grigoriev I.V."/>
            <person name="Hibbett D.S."/>
            <person name="Martin F."/>
        </authorList>
    </citation>
    <scope>NUCLEOTIDE SEQUENCE [LARGE SCALE GENOMIC DNA]</scope>
    <source>
        <strain evidence="2">MUT 4182</strain>
    </source>
</reference>
<reference evidence="1 2" key="1">
    <citation type="submission" date="2014-04" db="EMBL/GenBank/DDBJ databases">
        <authorList>
            <consortium name="DOE Joint Genome Institute"/>
            <person name="Kuo A."/>
            <person name="Girlanda M."/>
            <person name="Perotto S."/>
            <person name="Kohler A."/>
            <person name="Nagy L.G."/>
            <person name="Floudas D."/>
            <person name="Copeland A."/>
            <person name="Barry K.W."/>
            <person name="Cichocki N."/>
            <person name="Veneault-Fourrey C."/>
            <person name="LaButti K."/>
            <person name="Lindquist E.A."/>
            <person name="Lipzen A."/>
            <person name="Lundell T."/>
            <person name="Morin E."/>
            <person name="Murat C."/>
            <person name="Sun H."/>
            <person name="Tunlid A."/>
            <person name="Henrissat B."/>
            <person name="Grigoriev I.V."/>
            <person name="Hibbett D.S."/>
            <person name="Martin F."/>
            <person name="Nordberg H.P."/>
            <person name="Cantor M.N."/>
            <person name="Hua S.X."/>
        </authorList>
    </citation>
    <scope>NUCLEOTIDE SEQUENCE [LARGE SCALE GENOMIC DNA]</scope>
    <source>
        <strain evidence="1 2">MUT 4182</strain>
    </source>
</reference>
<proteinExistence type="predicted"/>
<dbReference type="Proteomes" id="UP000054248">
    <property type="component" value="Unassembled WGS sequence"/>
</dbReference>
<evidence type="ECO:0000313" key="2">
    <source>
        <dbReference type="Proteomes" id="UP000054248"/>
    </source>
</evidence>
<gene>
    <name evidence="1" type="ORF">M407DRAFT_12628</name>
</gene>
<dbReference type="HOGENOM" id="CLU_2074885_0_0_1"/>
<keyword evidence="2" id="KW-1185">Reference proteome</keyword>
<name>A0A0C3K656_9AGAM</name>
<protein>
    <submittedName>
        <fullName evidence="1">Uncharacterized protein</fullName>
    </submittedName>
</protein>
<evidence type="ECO:0000313" key="1">
    <source>
        <dbReference type="EMBL" id="KIO16828.1"/>
    </source>
</evidence>
<organism evidence="1 2">
    <name type="scientific">Tulasnella calospora MUT 4182</name>
    <dbReference type="NCBI Taxonomy" id="1051891"/>
    <lineage>
        <taxon>Eukaryota</taxon>
        <taxon>Fungi</taxon>
        <taxon>Dikarya</taxon>
        <taxon>Basidiomycota</taxon>
        <taxon>Agaricomycotina</taxon>
        <taxon>Agaricomycetes</taxon>
        <taxon>Cantharellales</taxon>
        <taxon>Tulasnellaceae</taxon>
        <taxon>Tulasnella</taxon>
    </lineage>
</organism>